<comment type="caution">
    <text evidence="3">The sequence shown here is derived from an EMBL/GenBank/DDBJ whole genome shotgun (WGS) entry which is preliminary data.</text>
</comment>
<keyword evidence="1" id="KW-0812">Transmembrane</keyword>
<keyword evidence="1" id="KW-0472">Membrane</keyword>
<evidence type="ECO:0000259" key="2">
    <source>
        <dbReference type="Pfam" id="PF00487"/>
    </source>
</evidence>
<keyword evidence="4" id="KW-1185">Reference proteome</keyword>
<evidence type="ECO:0000313" key="3">
    <source>
        <dbReference type="EMBL" id="MBB3966975.1"/>
    </source>
</evidence>
<feature type="transmembrane region" description="Helical" evidence="1">
    <location>
        <begin position="156"/>
        <end position="175"/>
    </location>
</feature>
<feature type="transmembrane region" description="Helical" evidence="1">
    <location>
        <begin position="187"/>
        <end position="210"/>
    </location>
</feature>
<dbReference type="PANTHER" id="PTHR19353">
    <property type="entry name" value="FATTY ACID DESATURASE 2"/>
    <property type="match status" value="1"/>
</dbReference>
<feature type="transmembrane region" description="Helical" evidence="1">
    <location>
        <begin position="34"/>
        <end position="53"/>
    </location>
</feature>
<dbReference type="GO" id="GO:0016020">
    <property type="term" value="C:membrane"/>
    <property type="evidence" value="ECO:0007669"/>
    <property type="project" value="TreeGrafter"/>
</dbReference>
<dbReference type="Pfam" id="PF00487">
    <property type="entry name" value="FA_desaturase"/>
    <property type="match status" value="1"/>
</dbReference>
<dbReference type="AlphaFoldDB" id="A0A7W6CTR1"/>
<dbReference type="EMBL" id="JACIDW010000027">
    <property type="protein sequence ID" value="MBB3966975.1"/>
    <property type="molecule type" value="Genomic_DNA"/>
</dbReference>
<dbReference type="GO" id="GO:0006629">
    <property type="term" value="P:lipid metabolic process"/>
    <property type="evidence" value="ECO:0007669"/>
    <property type="project" value="InterPro"/>
</dbReference>
<protein>
    <submittedName>
        <fullName evidence="3">Omega-6 fatty acid desaturase (Delta-12 desaturase)</fullName>
        <ecNumber evidence="3">1.14.19.-</ecNumber>
    </submittedName>
</protein>
<accession>A0A7W6CTR1</accession>
<dbReference type="PANTHER" id="PTHR19353:SF73">
    <property type="entry name" value="FATTY ACID DESATURASE"/>
    <property type="match status" value="1"/>
</dbReference>
<dbReference type="RefSeq" id="WP_183902433.1">
    <property type="nucleotide sequence ID" value="NZ_JACIDW010000027.1"/>
</dbReference>
<dbReference type="EC" id="1.14.19.-" evidence="3"/>
<feature type="transmembrane region" description="Helical" evidence="1">
    <location>
        <begin position="59"/>
        <end position="78"/>
    </location>
</feature>
<dbReference type="CDD" id="cd03507">
    <property type="entry name" value="Delta12-FADS-like"/>
    <property type="match status" value="1"/>
</dbReference>
<keyword evidence="3" id="KW-0560">Oxidoreductase</keyword>
<dbReference type="GO" id="GO:0016717">
    <property type="term" value="F:oxidoreductase activity, acting on paired donors, with oxidation of a pair of donors resulting in the reduction of molecular oxygen to two molecules of water"/>
    <property type="evidence" value="ECO:0007669"/>
    <property type="project" value="TreeGrafter"/>
</dbReference>
<sequence length="353" mass="40414">MNVQSTYPVGGAPDEKAWLKILAKYRTPHAGRSVFELTITAIPFTAFWTLTWLAVHYGFWWGLILIVPAAGFLLRLFMIQHDCGHGSFFARRRFDDWTGRVLGVLTLTPYDYWRRAHATHHASAGNLDERGVGDITTLTVTEYYGRSRWGRIGYRLYRHPLVMFGIGPAWLFLFQQRLPMGMMREGVLPWISTMATNVAVAVIAALLIWVIGPVSFLVVHLPIVLLAGSIGVWLFYVQHQFEETHWSKEPEWQFPKAALHGASHYDLPRPLRWLTGNIGIHHVHHLSSKVPYYRLPEVLRNHPELGEIGRITLWQSLQCVKLVLWDEGSRRLVSFREAAAVARLRNFSSTPVC</sequence>
<reference evidence="3 4" key="1">
    <citation type="submission" date="2020-08" db="EMBL/GenBank/DDBJ databases">
        <title>Genomic Encyclopedia of Type Strains, Phase IV (KMG-IV): sequencing the most valuable type-strain genomes for metagenomic binning, comparative biology and taxonomic classification.</title>
        <authorList>
            <person name="Goeker M."/>
        </authorList>
    </citation>
    <scope>NUCLEOTIDE SEQUENCE [LARGE SCALE GENOMIC DNA]</scope>
    <source>
        <strain evidence="3 4">DSM 26575</strain>
    </source>
</reference>
<feature type="transmembrane region" description="Helical" evidence="1">
    <location>
        <begin position="217"/>
        <end position="236"/>
    </location>
</feature>
<dbReference type="Proteomes" id="UP000582090">
    <property type="component" value="Unassembled WGS sequence"/>
</dbReference>
<name>A0A7W6CTR1_9HYPH</name>
<gene>
    <name evidence="3" type="ORF">GGQ67_004668</name>
</gene>
<dbReference type="InterPro" id="IPR005804">
    <property type="entry name" value="FA_desaturase_dom"/>
</dbReference>
<organism evidence="3 4">
    <name type="scientific">Rhizobium metallidurans</name>
    <dbReference type="NCBI Taxonomy" id="1265931"/>
    <lineage>
        <taxon>Bacteria</taxon>
        <taxon>Pseudomonadati</taxon>
        <taxon>Pseudomonadota</taxon>
        <taxon>Alphaproteobacteria</taxon>
        <taxon>Hyphomicrobiales</taxon>
        <taxon>Rhizobiaceae</taxon>
        <taxon>Rhizobium/Agrobacterium group</taxon>
        <taxon>Rhizobium</taxon>
    </lineage>
</organism>
<feature type="domain" description="Fatty acid desaturase" evidence="2">
    <location>
        <begin position="60"/>
        <end position="305"/>
    </location>
</feature>
<evidence type="ECO:0000313" key="4">
    <source>
        <dbReference type="Proteomes" id="UP000582090"/>
    </source>
</evidence>
<proteinExistence type="predicted"/>
<dbReference type="InterPro" id="IPR012171">
    <property type="entry name" value="Fatty_acid_desaturase"/>
</dbReference>
<keyword evidence="1" id="KW-1133">Transmembrane helix</keyword>
<evidence type="ECO:0000256" key="1">
    <source>
        <dbReference type="SAM" id="Phobius"/>
    </source>
</evidence>